<dbReference type="Proteomes" id="UP000824469">
    <property type="component" value="Unassembled WGS sequence"/>
</dbReference>
<comment type="caution">
    <text evidence="2">The sequence shown here is derived from an EMBL/GenBank/DDBJ whole genome shotgun (WGS) entry which is preliminary data.</text>
</comment>
<dbReference type="EMBL" id="JAHRHJ020000010">
    <property type="protein sequence ID" value="KAH9297883.1"/>
    <property type="molecule type" value="Genomic_DNA"/>
</dbReference>
<name>A0AA38CFF5_TAXCH</name>
<feature type="non-terminal residue" evidence="2">
    <location>
        <position position="1"/>
    </location>
</feature>
<organism evidence="2 3">
    <name type="scientific">Taxus chinensis</name>
    <name type="common">Chinese yew</name>
    <name type="synonym">Taxus wallichiana var. chinensis</name>
    <dbReference type="NCBI Taxonomy" id="29808"/>
    <lineage>
        <taxon>Eukaryota</taxon>
        <taxon>Viridiplantae</taxon>
        <taxon>Streptophyta</taxon>
        <taxon>Embryophyta</taxon>
        <taxon>Tracheophyta</taxon>
        <taxon>Spermatophyta</taxon>
        <taxon>Pinopsida</taxon>
        <taxon>Pinidae</taxon>
        <taxon>Conifers II</taxon>
        <taxon>Cupressales</taxon>
        <taxon>Taxaceae</taxon>
        <taxon>Taxus</taxon>
    </lineage>
</organism>
<reference evidence="2 3" key="1">
    <citation type="journal article" date="2021" name="Nat. Plants">
        <title>The Taxus genome provides insights into paclitaxel biosynthesis.</title>
        <authorList>
            <person name="Xiong X."/>
            <person name="Gou J."/>
            <person name="Liao Q."/>
            <person name="Li Y."/>
            <person name="Zhou Q."/>
            <person name="Bi G."/>
            <person name="Li C."/>
            <person name="Du R."/>
            <person name="Wang X."/>
            <person name="Sun T."/>
            <person name="Guo L."/>
            <person name="Liang H."/>
            <person name="Lu P."/>
            <person name="Wu Y."/>
            <person name="Zhang Z."/>
            <person name="Ro D.K."/>
            <person name="Shang Y."/>
            <person name="Huang S."/>
            <person name="Yan J."/>
        </authorList>
    </citation>
    <scope>NUCLEOTIDE SEQUENCE [LARGE SCALE GENOMIC DNA]</scope>
    <source>
        <strain evidence="2">Ta-2019</strain>
    </source>
</reference>
<evidence type="ECO:0000256" key="1">
    <source>
        <dbReference type="SAM" id="MobiDB-lite"/>
    </source>
</evidence>
<feature type="non-terminal residue" evidence="2">
    <location>
        <position position="59"/>
    </location>
</feature>
<feature type="compositionally biased region" description="Basic and acidic residues" evidence="1">
    <location>
        <begin position="46"/>
        <end position="59"/>
    </location>
</feature>
<accession>A0AA38CFF5</accession>
<protein>
    <submittedName>
        <fullName evidence="2">Uncharacterized protein</fullName>
    </submittedName>
</protein>
<sequence>VGLGQSPSQPGRRWIYTSPVDTSDGHQDGLGDEPITINPDSVTTSDRQERSASCRESSG</sequence>
<keyword evidence="3" id="KW-1185">Reference proteome</keyword>
<evidence type="ECO:0000313" key="2">
    <source>
        <dbReference type="EMBL" id="KAH9297883.1"/>
    </source>
</evidence>
<dbReference type="AlphaFoldDB" id="A0AA38CFF5"/>
<feature type="region of interest" description="Disordered" evidence="1">
    <location>
        <begin position="1"/>
        <end position="59"/>
    </location>
</feature>
<proteinExistence type="predicted"/>
<evidence type="ECO:0000313" key="3">
    <source>
        <dbReference type="Proteomes" id="UP000824469"/>
    </source>
</evidence>
<gene>
    <name evidence="2" type="ORF">KI387_029565</name>
</gene>